<keyword evidence="3" id="KW-1185">Reference proteome</keyword>
<proteinExistence type="predicted"/>
<reference evidence="3" key="1">
    <citation type="journal article" date="2019" name="Int. J. Syst. Evol. Microbiol.">
        <title>The Global Catalogue of Microorganisms (GCM) 10K type strain sequencing project: providing services to taxonomists for standard genome sequencing and annotation.</title>
        <authorList>
            <consortium name="The Broad Institute Genomics Platform"/>
            <consortium name="The Broad Institute Genome Sequencing Center for Infectious Disease"/>
            <person name="Wu L."/>
            <person name="Ma J."/>
        </authorList>
    </citation>
    <scope>NUCLEOTIDE SEQUENCE [LARGE SCALE GENOMIC DNA]</scope>
    <source>
        <strain evidence="3">CGMCC 1.10106</strain>
    </source>
</reference>
<accession>A0ABQ1GPX0</accession>
<dbReference type="EMBL" id="BMDW01000009">
    <property type="protein sequence ID" value="GGA47984.1"/>
    <property type="molecule type" value="Genomic_DNA"/>
</dbReference>
<dbReference type="InterPro" id="IPR009875">
    <property type="entry name" value="PilZ_domain"/>
</dbReference>
<protein>
    <recommendedName>
        <fullName evidence="1">PilZ domain-containing protein</fullName>
    </recommendedName>
</protein>
<evidence type="ECO:0000313" key="2">
    <source>
        <dbReference type="EMBL" id="GGA47984.1"/>
    </source>
</evidence>
<gene>
    <name evidence="2" type="ORF">GCM10011395_17820</name>
</gene>
<name>A0ABQ1GPX0_9SPHN</name>
<dbReference type="SUPFAM" id="SSF141371">
    <property type="entry name" value="PilZ domain-like"/>
    <property type="match status" value="1"/>
</dbReference>
<feature type="domain" description="PilZ" evidence="1">
    <location>
        <begin position="30"/>
        <end position="99"/>
    </location>
</feature>
<dbReference type="RefSeq" id="WP_188446636.1">
    <property type="nucleotide sequence ID" value="NZ_BMDW01000009.1"/>
</dbReference>
<organism evidence="2 3">
    <name type="scientific">Sphingomonas psychrolutea</name>
    <dbReference type="NCBI Taxonomy" id="1259676"/>
    <lineage>
        <taxon>Bacteria</taxon>
        <taxon>Pseudomonadati</taxon>
        <taxon>Pseudomonadota</taxon>
        <taxon>Alphaproteobacteria</taxon>
        <taxon>Sphingomonadales</taxon>
        <taxon>Sphingomonadaceae</taxon>
        <taxon>Sphingomonas</taxon>
    </lineage>
</organism>
<comment type="caution">
    <text evidence="2">The sequence shown here is derived from an EMBL/GenBank/DDBJ whole genome shotgun (WGS) entry which is preliminary data.</text>
</comment>
<sequence length="126" mass="13862">MDQFPNDPFDSAIENAAHNRQVARDSLFLMADLRVCGETDARPVRVRNLSQGGLMAEFPDGLAQGQRVEVDVRGIGWVCGQIAWSAAGRIGVAFDRQIDPMLARKPVGQGAHTPTFVKPIFTRTQR</sequence>
<evidence type="ECO:0000259" key="1">
    <source>
        <dbReference type="Pfam" id="PF07238"/>
    </source>
</evidence>
<evidence type="ECO:0000313" key="3">
    <source>
        <dbReference type="Proteomes" id="UP000618591"/>
    </source>
</evidence>
<dbReference type="Proteomes" id="UP000618591">
    <property type="component" value="Unassembled WGS sequence"/>
</dbReference>
<dbReference type="Pfam" id="PF07238">
    <property type="entry name" value="PilZ"/>
    <property type="match status" value="1"/>
</dbReference>